<evidence type="ECO:0000256" key="4">
    <source>
        <dbReference type="ARBA" id="ARBA00013174"/>
    </source>
</evidence>
<feature type="transmembrane region" description="Helical" evidence="16">
    <location>
        <begin position="7"/>
        <end position="26"/>
    </location>
</feature>
<protein>
    <recommendedName>
        <fullName evidence="5">CDP-diacylglycerol--serine O-phosphatidyltransferase</fullName>
        <ecNumber evidence="4">2.7.8.8</ecNumber>
    </recommendedName>
    <alternativeName>
        <fullName evidence="14">Phosphatidylserine synthase</fullName>
    </alternativeName>
</protein>
<sequence length="229" mass="25402">MKKHIPNAITCANLFSGCIGIVFAFSGDLFTAAYFVLLSGIFDFFDGMVARLLNVKSAIGKELDSLADMVSFGFLPGVVMFQLLKASDFSSAYLPYLGFIITVFSALRLAKFNIDERQTEEFIGLNTPMNTLFIVSLPFIAQDYPAVIGSSILLLAITAINSFLLVSEIKIFSLKFKQMTWAKNKFKFIFLILSAVLIAFLRFTAVPFVLVLYIALSIFHFRSSAAKES</sequence>
<dbReference type="RefSeq" id="WP_330107157.1">
    <property type="nucleotide sequence ID" value="NZ_JAZDQT010000001.1"/>
</dbReference>
<accession>A0ABU7I612</accession>
<dbReference type="InterPro" id="IPR050324">
    <property type="entry name" value="CDP-alcohol_PTase-I"/>
</dbReference>
<dbReference type="InterPro" id="IPR004533">
    <property type="entry name" value="CDP-diaglyc--ser_O-PTrfase"/>
</dbReference>
<keyword evidence="11 16" id="KW-0472">Membrane</keyword>
<feature type="transmembrane region" description="Helical" evidence="16">
    <location>
        <begin position="147"/>
        <end position="167"/>
    </location>
</feature>
<evidence type="ECO:0000256" key="14">
    <source>
        <dbReference type="ARBA" id="ARBA00032361"/>
    </source>
</evidence>
<dbReference type="PANTHER" id="PTHR14269">
    <property type="entry name" value="CDP-DIACYLGLYCEROL--GLYCEROL-3-PHOSPHATE 3-PHOSPHATIDYLTRANSFERASE-RELATED"/>
    <property type="match status" value="1"/>
</dbReference>
<evidence type="ECO:0000256" key="13">
    <source>
        <dbReference type="ARBA" id="ARBA00023264"/>
    </source>
</evidence>
<keyword evidence="7 15" id="KW-0808">Transferase</keyword>
<evidence type="ECO:0000313" key="17">
    <source>
        <dbReference type="EMBL" id="MEE1944797.1"/>
    </source>
</evidence>
<evidence type="ECO:0000256" key="2">
    <source>
        <dbReference type="ARBA" id="ARBA00004127"/>
    </source>
</evidence>
<dbReference type="InterPro" id="IPR000462">
    <property type="entry name" value="CDP-OH_P_trans"/>
</dbReference>
<evidence type="ECO:0000256" key="7">
    <source>
        <dbReference type="ARBA" id="ARBA00022679"/>
    </source>
</evidence>
<dbReference type="PROSITE" id="PS51257">
    <property type="entry name" value="PROKAR_LIPOPROTEIN"/>
    <property type="match status" value="1"/>
</dbReference>
<dbReference type="Pfam" id="PF01066">
    <property type="entry name" value="CDP-OH_P_transf"/>
    <property type="match status" value="1"/>
</dbReference>
<feature type="transmembrane region" description="Helical" evidence="16">
    <location>
        <begin position="188"/>
        <end position="221"/>
    </location>
</feature>
<gene>
    <name evidence="17" type="primary">pssA</name>
    <name evidence="17" type="ORF">VRU48_06750</name>
</gene>
<dbReference type="Proteomes" id="UP001336835">
    <property type="component" value="Unassembled WGS sequence"/>
</dbReference>
<comment type="similarity">
    <text evidence="3 15">Belongs to the CDP-alcohol phosphatidyltransferase class-I family.</text>
</comment>
<evidence type="ECO:0000256" key="5">
    <source>
        <dbReference type="ARBA" id="ARBA00017171"/>
    </source>
</evidence>
<evidence type="ECO:0000256" key="3">
    <source>
        <dbReference type="ARBA" id="ARBA00010441"/>
    </source>
</evidence>
<evidence type="ECO:0000256" key="8">
    <source>
        <dbReference type="ARBA" id="ARBA00022692"/>
    </source>
</evidence>
<reference evidence="17 18" key="1">
    <citation type="submission" date="2024-01" db="EMBL/GenBank/DDBJ databases">
        <title>Pedobacter sp. nov., isolated from fresh soil.</title>
        <authorList>
            <person name="Le N.T.T."/>
        </authorList>
    </citation>
    <scope>NUCLEOTIDE SEQUENCE [LARGE SCALE GENOMIC DNA]</scope>
    <source>
        <strain evidence="17 18">KR3-3</strain>
    </source>
</reference>
<name>A0ABU7I612_9SPHI</name>
<comment type="catalytic activity">
    <reaction evidence="1">
        <text>a CDP-1,2-diacyl-sn-glycerol + L-serine = a 1,2-diacyl-sn-glycero-3-phospho-L-serine + CMP + H(+)</text>
        <dbReference type="Rhea" id="RHEA:16913"/>
        <dbReference type="ChEBI" id="CHEBI:15378"/>
        <dbReference type="ChEBI" id="CHEBI:33384"/>
        <dbReference type="ChEBI" id="CHEBI:57262"/>
        <dbReference type="ChEBI" id="CHEBI:58332"/>
        <dbReference type="ChEBI" id="CHEBI:60377"/>
        <dbReference type="EC" id="2.7.8.8"/>
    </reaction>
</comment>
<keyword evidence="13" id="KW-1208">Phospholipid metabolism</keyword>
<feature type="transmembrane region" description="Helical" evidence="16">
    <location>
        <begin position="122"/>
        <end position="141"/>
    </location>
</feature>
<keyword evidence="9 16" id="KW-1133">Transmembrane helix</keyword>
<comment type="caution">
    <text evidence="17">The sequence shown here is derived from an EMBL/GenBank/DDBJ whole genome shotgun (WGS) entry which is preliminary data.</text>
</comment>
<keyword evidence="10" id="KW-0443">Lipid metabolism</keyword>
<organism evidence="17 18">
    <name type="scientific">Pedobacter albus</name>
    <dbReference type="NCBI Taxonomy" id="3113905"/>
    <lineage>
        <taxon>Bacteria</taxon>
        <taxon>Pseudomonadati</taxon>
        <taxon>Bacteroidota</taxon>
        <taxon>Sphingobacteriia</taxon>
        <taxon>Sphingobacteriales</taxon>
        <taxon>Sphingobacteriaceae</taxon>
        <taxon>Pedobacter</taxon>
    </lineage>
</organism>
<keyword evidence="8 16" id="KW-0812">Transmembrane</keyword>
<evidence type="ECO:0000256" key="11">
    <source>
        <dbReference type="ARBA" id="ARBA00023136"/>
    </source>
</evidence>
<keyword evidence="18" id="KW-1185">Reference proteome</keyword>
<evidence type="ECO:0000256" key="6">
    <source>
        <dbReference type="ARBA" id="ARBA00022516"/>
    </source>
</evidence>
<evidence type="ECO:0000256" key="1">
    <source>
        <dbReference type="ARBA" id="ARBA00000287"/>
    </source>
</evidence>
<dbReference type="GO" id="GO:0003882">
    <property type="term" value="F:CDP-diacylglycerol-serine O-phosphatidyltransferase activity"/>
    <property type="evidence" value="ECO:0007669"/>
    <property type="project" value="UniProtKB-EC"/>
</dbReference>
<dbReference type="InterPro" id="IPR043130">
    <property type="entry name" value="CDP-OH_PTrfase_TM_dom"/>
</dbReference>
<dbReference type="InterPro" id="IPR048254">
    <property type="entry name" value="CDP_ALCOHOL_P_TRANSF_CS"/>
</dbReference>
<dbReference type="PANTHER" id="PTHR14269:SF61">
    <property type="entry name" value="CDP-DIACYLGLYCEROL--SERINE O-PHOSPHATIDYLTRANSFERASE"/>
    <property type="match status" value="1"/>
</dbReference>
<feature type="transmembrane region" description="Helical" evidence="16">
    <location>
        <begin position="90"/>
        <end position="110"/>
    </location>
</feature>
<dbReference type="Gene3D" id="1.20.120.1760">
    <property type="match status" value="1"/>
</dbReference>
<evidence type="ECO:0000256" key="16">
    <source>
        <dbReference type="SAM" id="Phobius"/>
    </source>
</evidence>
<evidence type="ECO:0000256" key="15">
    <source>
        <dbReference type="RuleBase" id="RU003750"/>
    </source>
</evidence>
<comment type="subcellular location">
    <subcellularLocation>
        <location evidence="2">Endomembrane system</location>
        <topology evidence="2">Multi-pass membrane protein</topology>
    </subcellularLocation>
</comment>
<dbReference type="EC" id="2.7.8.8" evidence="4"/>
<proteinExistence type="inferred from homology"/>
<dbReference type="PROSITE" id="PS00379">
    <property type="entry name" value="CDP_ALCOHOL_P_TRANSF"/>
    <property type="match status" value="1"/>
</dbReference>
<evidence type="ECO:0000313" key="18">
    <source>
        <dbReference type="Proteomes" id="UP001336835"/>
    </source>
</evidence>
<evidence type="ECO:0000256" key="12">
    <source>
        <dbReference type="ARBA" id="ARBA00023209"/>
    </source>
</evidence>
<keyword evidence="6" id="KW-0444">Lipid biosynthesis</keyword>
<evidence type="ECO:0000256" key="10">
    <source>
        <dbReference type="ARBA" id="ARBA00023098"/>
    </source>
</evidence>
<dbReference type="EMBL" id="JAZDQT010000001">
    <property type="protein sequence ID" value="MEE1944797.1"/>
    <property type="molecule type" value="Genomic_DNA"/>
</dbReference>
<keyword evidence="12" id="KW-0594">Phospholipid biosynthesis</keyword>
<dbReference type="NCBIfam" id="TIGR00473">
    <property type="entry name" value="pssA"/>
    <property type="match status" value="1"/>
</dbReference>
<evidence type="ECO:0000256" key="9">
    <source>
        <dbReference type="ARBA" id="ARBA00022989"/>
    </source>
</evidence>